<evidence type="ECO:0000256" key="7">
    <source>
        <dbReference type="SAM" id="Phobius"/>
    </source>
</evidence>
<evidence type="ECO:0000256" key="5">
    <source>
        <dbReference type="ARBA" id="ARBA00022989"/>
    </source>
</evidence>
<dbReference type="RefSeq" id="WP_044498021.1">
    <property type="nucleotide sequence ID" value="NZ_LK391969.1"/>
</dbReference>
<feature type="transmembrane region" description="Helical" evidence="7">
    <location>
        <begin position="89"/>
        <end position="106"/>
    </location>
</feature>
<keyword evidence="3" id="KW-1003">Cell membrane</keyword>
<dbReference type="PANTHER" id="PTHR30566:SF25">
    <property type="entry name" value="INNER MEMBRANE PROTEIN"/>
    <property type="match status" value="1"/>
</dbReference>
<keyword evidence="6 7" id="KW-0472">Membrane</keyword>
<proteinExistence type="inferred from homology"/>
<keyword evidence="5 7" id="KW-1133">Transmembrane helix</keyword>
<dbReference type="SUPFAM" id="SSF82861">
    <property type="entry name" value="Mechanosensitive channel protein MscS (YggB), transmembrane region"/>
    <property type="match status" value="1"/>
</dbReference>
<dbReference type="Pfam" id="PF21082">
    <property type="entry name" value="MS_channel_3rd"/>
    <property type="match status" value="1"/>
</dbReference>
<dbReference type="PANTHER" id="PTHR30566">
    <property type="entry name" value="YNAI-RELATED MECHANOSENSITIVE ION CHANNEL"/>
    <property type="match status" value="1"/>
</dbReference>
<evidence type="ECO:0000313" key="11">
    <source>
        <dbReference type="EMBL" id="CEA01224.1"/>
    </source>
</evidence>
<feature type="transmembrane region" description="Helical" evidence="7">
    <location>
        <begin position="156"/>
        <end position="178"/>
    </location>
</feature>
<dbReference type="Pfam" id="PF21088">
    <property type="entry name" value="MS_channel_1st"/>
    <property type="match status" value="1"/>
</dbReference>
<evidence type="ECO:0000256" key="4">
    <source>
        <dbReference type="ARBA" id="ARBA00022692"/>
    </source>
</evidence>
<feature type="transmembrane region" description="Helical" evidence="7">
    <location>
        <begin position="127"/>
        <end position="150"/>
    </location>
</feature>
<evidence type="ECO:0000256" key="6">
    <source>
        <dbReference type="ARBA" id="ARBA00023136"/>
    </source>
</evidence>
<dbReference type="GO" id="GO:0005886">
    <property type="term" value="C:plasma membrane"/>
    <property type="evidence" value="ECO:0007669"/>
    <property type="project" value="UniProtKB-SubCell"/>
</dbReference>
<evidence type="ECO:0000256" key="3">
    <source>
        <dbReference type="ARBA" id="ARBA00022475"/>
    </source>
</evidence>
<feature type="domain" description="Mechanosensitive ion channel transmembrane helices 2/3" evidence="10">
    <location>
        <begin position="136"/>
        <end position="175"/>
    </location>
</feature>
<comment type="subcellular location">
    <subcellularLocation>
        <location evidence="1">Cell membrane</location>
        <topology evidence="1">Multi-pass membrane protein</topology>
    </subcellularLocation>
</comment>
<reference evidence="11" key="1">
    <citation type="submission" date="2014-07" db="EMBL/GenBank/DDBJ databases">
        <authorList>
            <person name="Urmite Genomes Urmite Genomes"/>
        </authorList>
    </citation>
    <scope>NUCLEOTIDE SEQUENCE</scope>
    <source>
        <strain evidence="11">12M76_air</strain>
    </source>
</reference>
<evidence type="ECO:0000259" key="9">
    <source>
        <dbReference type="Pfam" id="PF21082"/>
    </source>
</evidence>
<dbReference type="InterPro" id="IPR049142">
    <property type="entry name" value="MS_channel_1st"/>
</dbReference>
<dbReference type="EMBL" id="LM997413">
    <property type="protein sequence ID" value="CEA01224.1"/>
    <property type="molecule type" value="Genomic_DNA"/>
</dbReference>
<dbReference type="SUPFAM" id="SSF50182">
    <property type="entry name" value="Sm-like ribonucleoproteins"/>
    <property type="match status" value="1"/>
</dbReference>
<dbReference type="InterPro" id="IPR011014">
    <property type="entry name" value="MscS_channel_TM-2"/>
</dbReference>
<dbReference type="Gene3D" id="3.30.70.100">
    <property type="match status" value="1"/>
</dbReference>
<comment type="similarity">
    <text evidence="2">Belongs to the MscS (TC 1.A.23) family.</text>
</comment>
<dbReference type="InterPro" id="IPR011066">
    <property type="entry name" value="MscS_channel_C_sf"/>
</dbReference>
<dbReference type="PATRIC" id="fig|1461581.3.peg.338"/>
<evidence type="ECO:0000259" key="8">
    <source>
        <dbReference type="Pfam" id="PF00924"/>
    </source>
</evidence>
<feature type="transmembrane region" description="Helical" evidence="7">
    <location>
        <begin position="12"/>
        <end position="38"/>
    </location>
</feature>
<dbReference type="InterPro" id="IPR006685">
    <property type="entry name" value="MscS_channel_2nd"/>
</dbReference>
<gene>
    <name evidence="11" type="ORF">BN1049_00344</name>
</gene>
<organism evidence="11">
    <name type="scientific">Pseudomonas saudimassiliensis</name>
    <dbReference type="NCBI Taxonomy" id="1461581"/>
    <lineage>
        <taxon>Bacteria</taxon>
        <taxon>Pseudomonadati</taxon>
        <taxon>Pseudomonadota</taxon>
        <taxon>Gammaproteobacteria</taxon>
        <taxon>Pseudomonadales</taxon>
        <taxon>Pseudomonadaceae</taxon>
        <taxon>Pseudomonas</taxon>
    </lineage>
</organism>
<dbReference type="Pfam" id="PF00924">
    <property type="entry name" value="MS_channel_2nd"/>
    <property type="match status" value="1"/>
</dbReference>
<dbReference type="InterPro" id="IPR049278">
    <property type="entry name" value="MS_channel_C"/>
</dbReference>
<dbReference type="Gene3D" id="2.30.30.60">
    <property type="match status" value="1"/>
</dbReference>
<accession>A0A078M4U8</accession>
<evidence type="ECO:0000256" key="2">
    <source>
        <dbReference type="ARBA" id="ARBA00008017"/>
    </source>
</evidence>
<dbReference type="EMBL" id="LK391969">
    <property type="protein sequence ID" value="CEF25442.1"/>
    <property type="molecule type" value="Genomic_DNA"/>
</dbReference>
<keyword evidence="4 7" id="KW-0812">Transmembrane</keyword>
<name>A0A078M4U8_9PSED</name>
<dbReference type="Gene3D" id="1.10.287.1260">
    <property type="match status" value="1"/>
</dbReference>
<evidence type="ECO:0000256" key="1">
    <source>
        <dbReference type="ARBA" id="ARBA00004651"/>
    </source>
</evidence>
<dbReference type="AlphaFoldDB" id="A0A078M4U8"/>
<dbReference type="InterPro" id="IPR010920">
    <property type="entry name" value="LSM_dom_sf"/>
</dbReference>
<sequence>MPYWETLTDRSLWLQLGLLVAVTLITYLLLSVALRVVSRQLAQRNKTSHSRFFHFASELLRTTSQLLIFAFALMIGLKTVELSPRWESAMSHGWFIVLAFQIALWLDNAVRLWTDSLTRDGKARNPVTTTLLGIIMRIVIWTMMLLSILANLGVDITAMVASLGVGGIAIALAVQTLLSDMFASMSIGIDKPFEIGDFVVFGEVAGNIEHIGLKTTRIRALSGEQIVIANADLLSQIVHNYKRMNTRRIVFTFGISYHTPADKVREVGAQVKRIIEGVEQTKFDRAHFFAFNEHQLTFEVVHIVQTADYNQYMDIQQEINLQLLQALRDMDVAFAFPIRQVEFIGGDLPEVKVAGMPEKTAAANGSPYGGVS</sequence>
<dbReference type="GO" id="GO:0008381">
    <property type="term" value="F:mechanosensitive monoatomic ion channel activity"/>
    <property type="evidence" value="ECO:0007669"/>
    <property type="project" value="UniProtKB-ARBA"/>
</dbReference>
<feature type="transmembrane region" description="Helical" evidence="7">
    <location>
        <begin position="59"/>
        <end position="77"/>
    </location>
</feature>
<feature type="domain" description="Mechanosensitive ion channel MscS" evidence="8">
    <location>
        <begin position="176"/>
        <end position="243"/>
    </location>
</feature>
<dbReference type="InterPro" id="IPR023408">
    <property type="entry name" value="MscS_beta-dom_sf"/>
</dbReference>
<evidence type="ECO:0000259" key="10">
    <source>
        <dbReference type="Pfam" id="PF21088"/>
    </source>
</evidence>
<dbReference type="SUPFAM" id="SSF82689">
    <property type="entry name" value="Mechanosensitive channel protein MscS (YggB), C-terminal domain"/>
    <property type="match status" value="1"/>
</dbReference>
<feature type="domain" description="Mechanosensitive ion channel MscS C-terminal" evidence="9">
    <location>
        <begin position="249"/>
        <end position="333"/>
    </location>
</feature>
<dbReference type="OrthoDB" id="9775207at2"/>
<protein>
    <submittedName>
        <fullName evidence="11">Mechanosensitive ion channel MscS</fullName>
    </submittedName>
</protein>